<feature type="region of interest" description="Disordered" evidence="1">
    <location>
        <begin position="409"/>
        <end position="451"/>
    </location>
</feature>
<evidence type="ECO:0000313" key="2">
    <source>
        <dbReference type="EMBL" id="OEU21535.1"/>
    </source>
</evidence>
<feature type="compositionally biased region" description="Acidic residues" evidence="1">
    <location>
        <begin position="431"/>
        <end position="441"/>
    </location>
</feature>
<evidence type="ECO:0008006" key="4">
    <source>
        <dbReference type="Google" id="ProtNLM"/>
    </source>
</evidence>
<dbReference type="InterPro" id="IPR032675">
    <property type="entry name" value="LRR_dom_sf"/>
</dbReference>
<gene>
    <name evidence="2" type="ORF">FRACYDRAFT_235160</name>
</gene>
<organism evidence="2 3">
    <name type="scientific">Fragilariopsis cylindrus CCMP1102</name>
    <dbReference type="NCBI Taxonomy" id="635003"/>
    <lineage>
        <taxon>Eukaryota</taxon>
        <taxon>Sar</taxon>
        <taxon>Stramenopiles</taxon>
        <taxon>Ochrophyta</taxon>
        <taxon>Bacillariophyta</taxon>
        <taxon>Bacillariophyceae</taxon>
        <taxon>Bacillariophycidae</taxon>
        <taxon>Bacillariales</taxon>
        <taxon>Bacillariaceae</taxon>
        <taxon>Fragilariopsis</taxon>
    </lineage>
</organism>
<dbReference type="Proteomes" id="UP000095751">
    <property type="component" value="Unassembled WGS sequence"/>
</dbReference>
<reference evidence="2 3" key="1">
    <citation type="submission" date="2016-09" db="EMBL/GenBank/DDBJ databases">
        <title>Extensive genetic diversity and differential bi-allelic expression allows diatom success in the polar Southern Ocean.</title>
        <authorList>
            <consortium name="DOE Joint Genome Institute"/>
            <person name="Mock T."/>
            <person name="Otillar R.P."/>
            <person name="Strauss J."/>
            <person name="Dupont C."/>
            <person name="Frickenhaus S."/>
            <person name="Maumus F."/>
            <person name="Mcmullan M."/>
            <person name="Sanges R."/>
            <person name="Schmutz J."/>
            <person name="Toseland A."/>
            <person name="Valas R."/>
            <person name="Veluchamy A."/>
            <person name="Ward B.J."/>
            <person name="Allen A."/>
            <person name="Barry K."/>
            <person name="Falciatore A."/>
            <person name="Ferrante M."/>
            <person name="Fortunato A.E."/>
            <person name="Gloeckner G."/>
            <person name="Gruber A."/>
            <person name="Hipkin R."/>
            <person name="Janech M."/>
            <person name="Kroth P."/>
            <person name="Leese F."/>
            <person name="Lindquist E."/>
            <person name="Lyon B.R."/>
            <person name="Martin J."/>
            <person name="Mayer C."/>
            <person name="Parker M."/>
            <person name="Quesneville H."/>
            <person name="Raymond J."/>
            <person name="Uhlig C."/>
            <person name="Valentin K.U."/>
            <person name="Worden A.Z."/>
            <person name="Armbrust E.V."/>
            <person name="Bowler C."/>
            <person name="Green B."/>
            <person name="Moulton V."/>
            <person name="Van Oosterhout C."/>
            <person name="Grigoriev I."/>
        </authorList>
    </citation>
    <scope>NUCLEOTIDE SEQUENCE [LARGE SCALE GENOMIC DNA]</scope>
    <source>
        <strain evidence="2 3">CCMP1102</strain>
    </source>
</reference>
<dbReference type="KEGG" id="fcy:FRACYDRAFT_235160"/>
<evidence type="ECO:0000256" key="1">
    <source>
        <dbReference type="SAM" id="MobiDB-lite"/>
    </source>
</evidence>
<name>A0A1E7FTV6_9STRA</name>
<accession>A0A1E7FTV6</accession>
<sequence>MEYDMDRMLEKIFPKEVSSIDGAILVSALLKTASFVADLHNIENDRTKFEKSFTKNRYDIHCPSSGFSCGFTIDDDGRITRLSLFEDQQELLKIIALFERLTDLALWCRQSIIPMELSNLPQLQTLTLRTFSDLFDINFLVQMDLSKLKKLSICGFRSESTQTLMQLIAWMTKQLPILEELEFDFSERNVTDSFLNALSTVEDICFKGSLKYLKLPYCNIDQNIFETLWNKIVPKLTELFSLDLEMNDIESIQPTVERIISDNITVTPNQLQELNLHHNPIMKNLKEDPNEKVAMLSFLESYNSIYSIWSCESACGKYVDIDYWYDSDIEYALRINHAGRSIVECSNRKEDHHSSLPLSLWPIVLERAYKKSGHIYPRGSTIRRTNDATGLHYLVRQCIALRVQSSNDTTEIGVGGEEEEEDNSGNKNENESDNDIEEGDDNSSVLTVPSLKRGERKRKRILLDSTWVANVSL</sequence>
<proteinExistence type="predicted"/>
<dbReference type="AlphaFoldDB" id="A0A1E7FTV6"/>
<dbReference type="InParanoid" id="A0A1E7FTV6"/>
<evidence type="ECO:0000313" key="3">
    <source>
        <dbReference type="Proteomes" id="UP000095751"/>
    </source>
</evidence>
<dbReference type="Gene3D" id="3.80.10.10">
    <property type="entry name" value="Ribonuclease Inhibitor"/>
    <property type="match status" value="1"/>
</dbReference>
<dbReference type="EMBL" id="KV784354">
    <property type="protein sequence ID" value="OEU21535.1"/>
    <property type="molecule type" value="Genomic_DNA"/>
</dbReference>
<dbReference type="SUPFAM" id="SSF52047">
    <property type="entry name" value="RNI-like"/>
    <property type="match status" value="1"/>
</dbReference>
<protein>
    <recommendedName>
        <fullName evidence="4">RNI-like protein</fullName>
    </recommendedName>
</protein>
<keyword evidence="3" id="KW-1185">Reference proteome</keyword>